<keyword evidence="3" id="KW-1185">Reference proteome</keyword>
<dbReference type="SUPFAM" id="SSF69318">
    <property type="entry name" value="Integrin alpha N-terminal domain"/>
    <property type="match status" value="1"/>
</dbReference>
<dbReference type="InterPro" id="IPR028994">
    <property type="entry name" value="Integrin_alpha_N"/>
</dbReference>
<evidence type="ECO:0000313" key="2">
    <source>
        <dbReference type="EMBL" id="GIQ69022.1"/>
    </source>
</evidence>
<name>A0A8J4M2K5_9BACL</name>
<keyword evidence="1" id="KW-0732">Signal</keyword>
<dbReference type="AlphaFoldDB" id="A0A8J4M2K5"/>
<feature type="chain" id="PRO_5039168512" description="VCBS repeat-containing protein" evidence="1">
    <location>
        <begin position="21"/>
        <end position="432"/>
    </location>
</feature>
<gene>
    <name evidence="2" type="ORF">XYCOK13_18460</name>
</gene>
<evidence type="ECO:0008006" key="4">
    <source>
        <dbReference type="Google" id="ProtNLM"/>
    </source>
</evidence>
<dbReference type="RefSeq" id="WP_213411829.1">
    <property type="nucleotide sequence ID" value="NZ_BOVK01000022.1"/>
</dbReference>
<sequence>MKFKTIIVLALCLMIAGCNSAVQDEGDDNIVEEISENQAVNLDGQALSEERLKQVQAEFLEKYGLNEDELLQPLLADLNQDGIEEIIVGADPQANHFGRISIYNLEDRDELASMEVPDAASDRFMSIRTIQNPVHHTLLAVQTEYRDIGVDLYALRDGKLEQVFSVSGVSIAFEDMDQDGYEEIRVNEMDWLHSESMADASYKHVHYTWNGETYIRDVGDSTVYNVAEDALQELAGLWHPLSENADKIIKIHKKSDSSGELIYGDLMSLAETDPIAFSIGEIEENKIQLLFPNEDMLVIFENESHARFVQGNNIMQYQKTLAYDEPVDWINTITGYWLDDEMGFYYHIEANETGVIIKSTYGEGVFVRYYVVVNETNLALDLLGLSEDSVDIVFYIENRNLVMSAGGRTSYLTPISEREYIETANFTVEGDY</sequence>
<dbReference type="Proteomes" id="UP000677918">
    <property type="component" value="Unassembled WGS sequence"/>
</dbReference>
<protein>
    <recommendedName>
        <fullName evidence="4">VCBS repeat-containing protein</fullName>
    </recommendedName>
</protein>
<evidence type="ECO:0000313" key="3">
    <source>
        <dbReference type="Proteomes" id="UP000677918"/>
    </source>
</evidence>
<feature type="signal peptide" evidence="1">
    <location>
        <begin position="1"/>
        <end position="20"/>
    </location>
</feature>
<dbReference type="PROSITE" id="PS51257">
    <property type="entry name" value="PROKAR_LIPOPROTEIN"/>
    <property type="match status" value="1"/>
</dbReference>
<dbReference type="EMBL" id="BOVK01000022">
    <property type="protein sequence ID" value="GIQ69022.1"/>
    <property type="molecule type" value="Genomic_DNA"/>
</dbReference>
<evidence type="ECO:0000256" key="1">
    <source>
        <dbReference type="SAM" id="SignalP"/>
    </source>
</evidence>
<proteinExistence type="predicted"/>
<organism evidence="2 3">
    <name type="scientific">Xylanibacillus composti</name>
    <dbReference type="NCBI Taxonomy" id="1572762"/>
    <lineage>
        <taxon>Bacteria</taxon>
        <taxon>Bacillati</taxon>
        <taxon>Bacillota</taxon>
        <taxon>Bacilli</taxon>
        <taxon>Bacillales</taxon>
        <taxon>Paenibacillaceae</taxon>
        <taxon>Xylanibacillus</taxon>
    </lineage>
</organism>
<comment type="caution">
    <text evidence="2">The sequence shown here is derived from an EMBL/GenBank/DDBJ whole genome shotgun (WGS) entry which is preliminary data.</text>
</comment>
<reference evidence="2" key="1">
    <citation type="submission" date="2021-04" db="EMBL/GenBank/DDBJ databases">
        <title>Draft genome sequence of Xylanibacillus composti strain K13.</title>
        <authorList>
            <person name="Uke A."/>
            <person name="Chhe C."/>
            <person name="Baramee S."/>
            <person name="Kosugi A."/>
        </authorList>
    </citation>
    <scope>NUCLEOTIDE SEQUENCE</scope>
    <source>
        <strain evidence="2">K13</strain>
    </source>
</reference>
<accession>A0A8J4M2K5</accession>